<dbReference type="EMBL" id="UOFR01000070">
    <property type="protein sequence ID" value="VAW99790.1"/>
    <property type="molecule type" value="Genomic_DNA"/>
</dbReference>
<dbReference type="InterPro" id="IPR001736">
    <property type="entry name" value="PLipase_D/transphosphatidylase"/>
</dbReference>
<dbReference type="PANTHER" id="PTHR21248">
    <property type="entry name" value="CARDIOLIPIN SYNTHASE"/>
    <property type="match status" value="1"/>
</dbReference>
<evidence type="ECO:0000259" key="1">
    <source>
        <dbReference type="PROSITE" id="PS50035"/>
    </source>
</evidence>
<dbReference type="GO" id="GO:0032049">
    <property type="term" value="P:cardiolipin biosynthetic process"/>
    <property type="evidence" value="ECO:0007669"/>
    <property type="project" value="UniProtKB-ARBA"/>
</dbReference>
<dbReference type="Pfam" id="PF13091">
    <property type="entry name" value="PLDc_2"/>
    <property type="match status" value="1"/>
</dbReference>
<dbReference type="PROSITE" id="PS50035">
    <property type="entry name" value="PLD"/>
    <property type="match status" value="2"/>
</dbReference>
<organism evidence="2">
    <name type="scientific">hydrothermal vent metagenome</name>
    <dbReference type="NCBI Taxonomy" id="652676"/>
    <lineage>
        <taxon>unclassified sequences</taxon>
        <taxon>metagenomes</taxon>
        <taxon>ecological metagenomes</taxon>
    </lineage>
</organism>
<reference evidence="2" key="1">
    <citation type="submission" date="2018-06" db="EMBL/GenBank/DDBJ databases">
        <authorList>
            <person name="Zhirakovskaya E."/>
        </authorList>
    </citation>
    <scope>NUCLEOTIDE SEQUENCE</scope>
</reference>
<feature type="domain" description="PLD phosphodiesterase" evidence="1">
    <location>
        <begin position="167"/>
        <end position="194"/>
    </location>
</feature>
<dbReference type="Gene3D" id="3.30.870.10">
    <property type="entry name" value="Endonuclease Chain A"/>
    <property type="match status" value="2"/>
</dbReference>
<feature type="domain" description="PLD phosphodiesterase" evidence="1">
    <location>
        <begin position="374"/>
        <end position="401"/>
    </location>
</feature>
<dbReference type="GO" id="GO:0030572">
    <property type="term" value="F:phosphatidyltransferase activity"/>
    <property type="evidence" value="ECO:0007669"/>
    <property type="project" value="UniProtKB-ARBA"/>
</dbReference>
<dbReference type="SMART" id="SM00155">
    <property type="entry name" value="PLDc"/>
    <property type="match status" value="2"/>
</dbReference>
<sequence length="519" mass="58814">MNAQTGTQAAYKRKTSIQLASGKQKSNLKLAVQTSSITPLVDGPEIFAEIGNSIINAKDYIYISGWMIHLNLKINGKSLKSLLLKKSSQNVKIKILWADLDPNAGQFNEEEAKKKYAQSIESIQANRLLKEDKSKNIEVIVTEMSDLSFDGRILQEIATTYMNRKVLIGSHHQKFVVVDGTTAIVGGIDLTVHSAKASKWHDVSVRIFGKGVRGIENNFVTRWNKEKLGKYSEVTLNPKSKDSPRCKTILTLPSWYWSNTEILNQYIELINSAKSSIYIENQYIREPGISKVLLDAVLRGINLTIIIPTLPEEIVNDGKKPQLHNKLSVYIQYRMLKTLTTQRIETLTEPYKKYSKFQDKQNNRLKIFSPSKKNKPYIHAKIMVVDEEYTIIGSANLNGKSLVGSSDSELGVFISSKDFARNLKEKLSEKSKTWRLIAHNLEQSEKISRFSHSDYSMVNKLINNKYNGVSNADWTDPEYWANQAKKGVADVFDGEIMSAKNPDELRDAFADHRTLLNYL</sequence>
<dbReference type="InterPro" id="IPR025202">
    <property type="entry name" value="PLD-like_dom"/>
</dbReference>
<protein>
    <recommendedName>
        <fullName evidence="1">PLD phosphodiesterase domain-containing protein</fullName>
    </recommendedName>
</protein>
<dbReference type="AlphaFoldDB" id="A0A3B1ADS6"/>
<dbReference type="PANTHER" id="PTHR21248:SF22">
    <property type="entry name" value="PHOSPHOLIPASE D"/>
    <property type="match status" value="1"/>
</dbReference>
<dbReference type="SUPFAM" id="SSF56024">
    <property type="entry name" value="Phospholipase D/nuclease"/>
    <property type="match status" value="2"/>
</dbReference>
<gene>
    <name evidence="2" type="ORF">MNBD_GAMMA21-2340</name>
</gene>
<accession>A0A3B1ADS6</accession>
<evidence type="ECO:0000313" key="2">
    <source>
        <dbReference type="EMBL" id="VAW99790.1"/>
    </source>
</evidence>
<name>A0A3B1ADS6_9ZZZZ</name>
<dbReference type="Pfam" id="PF00614">
    <property type="entry name" value="PLDc"/>
    <property type="match status" value="1"/>
</dbReference>
<proteinExistence type="predicted"/>